<evidence type="ECO:0000313" key="1">
    <source>
        <dbReference type="EMBL" id="CAF0898308.1"/>
    </source>
</evidence>
<reference evidence="1" key="1">
    <citation type="submission" date="2021-02" db="EMBL/GenBank/DDBJ databases">
        <authorList>
            <person name="Nowell W R."/>
        </authorList>
    </citation>
    <scope>NUCLEOTIDE SEQUENCE</scope>
    <source>
        <strain evidence="1">Ploen Becks lab</strain>
    </source>
</reference>
<organism evidence="1 2">
    <name type="scientific">Brachionus calyciflorus</name>
    <dbReference type="NCBI Taxonomy" id="104777"/>
    <lineage>
        <taxon>Eukaryota</taxon>
        <taxon>Metazoa</taxon>
        <taxon>Spiralia</taxon>
        <taxon>Gnathifera</taxon>
        <taxon>Rotifera</taxon>
        <taxon>Eurotatoria</taxon>
        <taxon>Monogononta</taxon>
        <taxon>Pseudotrocha</taxon>
        <taxon>Ploima</taxon>
        <taxon>Brachionidae</taxon>
        <taxon>Brachionus</taxon>
    </lineage>
</organism>
<accession>A0A813ZGU6</accession>
<protein>
    <submittedName>
        <fullName evidence="1">Uncharacterized protein</fullName>
    </submittedName>
</protein>
<proteinExistence type="predicted"/>
<evidence type="ECO:0000313" key="2">
    <source>
        <dbReference type="Proteomes" id="UP000663879"/>
    </source>
</evidence>
<sequence>MSYLSNSGYGLNNINNVSYSFMSGSSSANNHSGFGLYPKTHIPDLDFACLNFQEKDFKQQKNTKSQTNLEYYE</sequence>
<keyword evidence="2" id="KW-1185">Reference proteome</keyword>
<dbReference type="EMBL" id="CAJNOC010001885">
    <property type="protein sequence ID" value="CAF0898308.1"/>
    <property type="molecule type" value="Genomic_DNA"/>
</dbReference>
<dbReference type="Proteomes" id="UP000663879">
    <property type="component" value="Unassembled WGS sequence"/>
</dbReference>
<dbReference type="AlphaFoldDB" id="A0A813ZGU6"/>
<comment type="caution">
    <text evidence="1">The sequence shown here is derived from an EMBL/GenBank/DDBJ whole genome shotgun (WGS) entry which is preliminary data.</text>
</comment>
<name>A0A813ZGU6_9BILA</name>
<gene>
    <name evidence="1" type="ORF">OXX778_LOCUS11267</name>
</gene>